<accession>A0A9N7YJP3</accession>
<gene>
    <name evidence="1" type="ORF">PLEPLA_LOCUS17400</name>
</gene>
<dbReference type="AlphaFoldDB" id="A0A9N7YJP3"/>
<protein>
    <submittedName>
        <fullName evidence="1">Uncharacterized protein</fullName>
    </submittedName>
</protein>
<proteinExistence type="predicted"/>
<reference evidence="1" key="1">
    <citation type="submission" date="2020-03" db="EMBL/GenBank/DDBJ databases">
        <authorList>
            <person name="Weist P."/>
        </authorList>
    </citation>
    <scope>NUCLEOTIDE SEQUENCE</scope>
</reference>
<keyword evidence="2" id="KW-1185">Reference proteome</keyword>
<name>A0A9N7YJP3_PLEPL</name>
<comment type="caution">
    <text evidence="1">The sequence shown here is derived from an EMBL/GenBank/DDBJ whole genome shotgun (WGS) entry which is preliminary data.</text>
</comment>
<organism evidence="1 2">
    <name type="scientific">Pleuronectes platessa</name>
    <name type="common">European plaice</name>
    <dbReference type="NCBI Taxonomy" id="8262"/>
    <lineage>
        <taxon>Eukaryota</taxon>
        <taxon>Metazoa</taxon>
        <taxon>Chordata</taxon>
        <taxon>Craniata</taxon>
        <taxon>Vertebrata</taxon>
        <taxon>Euteleostomi</taxon>
        <taxon>Actinopterygii</taxon>
        <taxon>Neopterygii</taxon>
        <taxon>Teleostei</taxon>
        <taxon>Neoteleostei</taxon>
        <taxon>Acanthomorphata</taxon>
        <taxon>Carangaria</taxon>
        <taxon>Pleuronectiformes</taxon>
        <taxon>Pleuronectoidei</taxon>
        <taxon>Pleuronectidae</taxon>
        <taxon>Pleuronectes</taxon>
    </lineage>
</organism>
<evidence type="ECO:0000313" key="1">
    <source>
        <dbReference type="EMBL" id="CAB1429422.1"/>
    </source>
</evidence>
<dbReference type="EMBL" id="CADEAL010001136">
    <property type="protein sequence ID" value="CAB1429422.1"/>
    <property type="molecule type" value="Genomic_DNA"/>
</dbReference>
<sequence>MARCERALFMQFNNPTTFKDGSLPFCLPPSFPASCQPVAPSPARIHPASDHDGHAQAMLHWKKWLSRPTPDFWDQCWVSRPQGLEEFIASVTLGGHMVGCCPDPRRGCIPGMAFGRVRAEMPIPLLPQFPHTAVCPARKPFQRSYVTGVGCEEKGGLEERIME</sequence>
<dbReference type="Proteomes" id="UP001153269">
    <property type="component" value="Unassembled WGS sequence"/>
</dbReference>
<evidence type="ECO:0000313" key="2">
    <source>
        <dbReference type="Proteomes" id="UP001153269"/>
    </source>
</evidence>